<gene>
    <name evidence="11" type="ORF">DPMN_111551</name>
</gene>
<accession>A0A9D4KE28</accession>
<dbReference type="Proteomes" id="UP000828390">
    <property type="component" value="Unassembled WGS sequence"/>
</dbReference>
<dbReference type="InterPro" id="IPR019458">
    <property type="entry name" value="Est1-like_N"/>
</dbReference>
<evidence type="ECO:0000259" key="10">
    <source>
        <dbReference type="Pfam" id="PF13638"/>
    </source>
</evidence>
<evidence type="ECO:0000259" key="8">
    <source>
        <dbReference type="Pfam" id="PF10373"/>
    </source>
</evidence>
<sequence length="1060" mass="120294">MLRCVALEAVKKLDESLKNKKAYREVFSQNAVGLRYKLREYCERLMFYNPLYYGRKAEEVLWRKVFYDIIQLVKKNRRHVRVGSSLETAYRTHLSSACGYYYHLLFRLQKEFKLKLDIKIDFPLLPDTNPSRFIKAVRQRDVTPAMKEWAMKTVHRCLICLGDIARYQQDFDSGLNATAERFYQQAWMLFPEMGVAHNQLGTLATSRYFYCEAAYHYIRCLASEQPFEGAEGNLLRLFEKNQKRYADLISEVSKVPANPQDQCYNDLKDFFIRFMNLLKIFYRHDVPAGQDNTEIQESCQTILHSFNHCMFYEPTSYSDDLSEDNLHYMEDDIVFKIVIICIATIHVLQQRGSRKVTAATAFLLALFSHILNHILIRLQGALYERENPNKILQSAGQNLDNINDDDSESDSKNSLISSENSSIKNGHVKPTQKLAQADEKSSNKTAKNGAKQPKVKSRLRRRRRFKRPCSDESDSDLSDLSDLSEGEGHTNMDLSDDSEDEPVGFYNDDSDSDMSDSLMKSQELEAGFAANPESETSKPAGISDAMFTIPETATPSDYVAKDFKSAHQSNIWTDISGIDGLATFSSELFSSSVPFLSSSFKMSQQSEVVDNDVVIGKRQVSVPPGFATSSEARHVAEISQKLANFVIETDTEAPFTELDSDDNDEDTPHSEDTDKTKSSEEEKEVVRARNMLDVVQGEGLLAVVKVIADWMRCNATVIKTCAQSSQSVWCRLSVLLNFLPHEAVLREQDPGWSDVFKATVCGDLRDGWKQTLPLPEDVHLTCFSPLKLVHEDISSKNGARLTEVQESLLRICCLHNFGHFLSGLEGLHFTYNDEKKIFIGPAQPISKEETEEDAMEKMADAENRRNQLMRDMAQLRLQAEVSQLEGNLSQAETVPFPPYLIPDTTCLCSALPSVKRLAQSNRSIIVIPLAVIDSLDVQKKESHSARDAIRWLEAEFRKGNRYIRAQKNSEKLQTAVPKHLKKKNRDTWCALEIFNCALYLSRQGGDFGTETVIAVLTANKFSSIKHPLVQQAISSSQEEGISVENVMEFISKWNELLNKS</sequence>
<keyword evidence="12" id="KW-1185">Reference proteome</keyword>
<dbReference type="GO" id="GO:0005737">
    <property type="term" value="C:cytoplasm"/>
    <property type="evidence" value="ECO:0007669"/>
    <property type="project" value="UniProtKB-SubCell"/>
</dbReference>
<feature type="domain" description="DNA/RNA-binding" evidence="8">
    <location>
        <begin position="179"/>
        <end position="375"/>
    </location>
</feature>
<dbReference type="Pfam" id="PF10374">
    <property type="entry name" value="EST1"/>
    <property type="match status" value="1"/>
</dbReference>
<dbReference type="GO" id="GO:0005697">
    <property type="term" value="C:telomerase holoenzyme complex"/>
    <property type="evidence" value="ECO:0007669"/>
    <property type="project" value="TreeGrafter"/>
</dbReference>
<dbReference type="InterPro" id="IPR045153">
    <property type="entry name" value="Est1/Ebs1-like"/>
</dbReference>
<comment type="subcellular location">
    <subcellularLocation>
        <location evidence="2">Cytoplasm</location>
    </subcellularLocation>
    <subcellularLocation>
        <location evidence="1">Nucleus</location>
    </subcellularLocation>
</comment>
<dbReference type="Pfam" id="PF10373">
    <property type="entry name" value="EST1_DNA_bind"/>
    <property type="match status" value="1"/>
</dbReference>
<comment type="caution">
    <text evidence="11">The sequence shown here is derived from an EMBL/GenBank/DDBJ whole genome shotgun (WGS) entry which is preliminary data.</text>
</comment>
<dbReference type="GO" id="GO:0000184">
    <property type="term" value="P:nuclear-transcribed mRNA catabolic process, nonsense-mediated decay"/>
    <property type="evidence" value="ECO:0007669"/>
    <property type="project" value="UniProtKB-KW"/>
</dbReference>
<feature type="region of interest" description="Disordered" evidence="7">
    <location>
        <begin position="396"/>
        <end position="516"/>
    </location>
</feature>
<feature type="compositionally biased region" description="Acidic residues" evidence="7">
    <location>
        <begin position="494"/>
        <end position="514"/>
    </location>
</feature>
<reference evidence="11" key="2">
    <citation type="submission" date="2020-11" db="EMBL/GenBank/DDBJ databases">
        <authorList>
            <person name="McCartney M.A."/>
            <person name="Auch B."/>
            <person name="Kono T."/>
            <person name="Mallez S."/>
            <person name="Becker A."/>
            <person name="Gohl D.M."/>
            <person name="Silverstein K.A.T."/>
            <person name="Koren S."/>
            <person name="Bechman K.B."/>
            <person name="Herman A."/>
            <person name="Abrahante J.E."/>
            <person name="Garbe J."/>
        </authorList>
    </citation>
    <scope>NUCLEOTIDE SEQUENCE</scope>
    <source>
        <strain evidence="11">Duluth1</strain>
        <tissue evidence="11">Whole animal</tissue>
    </source>
</reference>
<evidence type="ECO:0000313" key="11">
    <source>
        <dbReference type="EMBL" id="KAH3838145.1"/>
    </source>
</evidence>
<dbReference type="GO" id="GO:0042162">
    <property type="term" value="F:telomeric DNA binding"/>
    <property type="evidence" value="ECO:0007669"/>
    <property type="project" value="TreeGrafter"/>
</dbReference>
<reference evidence="11" key="1">
    <citation type="journal article" date="2019" name="bioRxiv">
        <title>The Genome of the Zebra Mussel, Dreissena polymorpha: A Resource for Invasive Species Research.</title>
        <authorList>
            <person name="McCartney M.A."/>
            <person name="Auch B."/>
            <person name="Kono T."/>
            <person name="Mallez S."/>
            <person name="Zhang Y."/>
            <person name="Obille A."/>
            <person name="Becker A."/>
            <person name="Abrahante J.E."/>
            <person name="Garbe J."/>
            <person name="Badalamenti J.P."/>
            <person name="Herman A."/>
            <person name="Mangelson H."/>
            <person name="Liachko I."/>
            <person name="Sullivan S."/>
            <person name="Sone E.D."/>
            <person name="Koren S."/>
            <person name="Silverstein K.A.T."/>
            <person name="Beckman K.B."/>
            <person name="Gohl D.M."/>
        </authorList>
    </citation>
    <scope>NUCLEOTIDE SEQUENCE</scope>
    <source>
        <strain evidence="11">Duluth1</strain>
        <tissue evidence="11">Whole animal</tissue>
    </source>
</reference>
<keyword evidence="3" id="KW-0963">Cytoplasm</keyword>
<organism evidence="11 12">
    <name type="scientific">Dreissena polymorpha</name>
    <name type="common">Zebra mussel</name>
    <name type="synonym">Mytilus polymorpha</name>
    <dbReference type="NCBI Taxonomy" id="45954"/>
    <lineage>
        <taxon>Eukaryota</taxon>
        <taxon>Metazoa</taxon>
        <taxon>Spiralia</taxon>
        <taxon>Lophotrochozoa</taxon>
        <taxon>Mollusca</taxon>
        <taxon>Bivalvia</taxon>
        <taxon>Autobranchia</taxon>
        <taxon>Heteroconchia</taxon>
        <taxon>Euheterodonta</taxon>
        <taxon>Imparidentia</taxon>
        <taxon>Neoheterodontei</taxon>
        <taxon>Myida</taxon>
        <taxon>Dreissenoidea</taxon>
        <taxon>Dreissenidae</taxon>
        <taxon>Dreissena</taxon>
    </lineage>
</organism>
<evidence type="ECO:0000256" key="4">
    <source>
        <dbReference type="ARBA" id="ARBA00023161"/>
    </source>
</evidence>
<feature type="coiled-coil region" evidence="6">
    <location>
        <begin position="851"/>
        <end position="894"/>
    </location>
</feature>
<dbReference type="Pfam" id="PF13638">
    <property type="entry name" value="PIN_4"/>
    <property type="match status" value="1"/>
</dbReference>
<dbReference type="GO" id="GO:0070034">
    <property type="term" value="F:telomerase RNA binding"/>
    <property type="evidence" value="ECO:0007669"/>
    <property type="project" value="TreeGrafter"/>
</dbReference>
<evidence type="ECO:0000256" key="1">
    <source>
        <dbReference type="ARBA" id="ARBA00004123"/>
    </source>
</evidence>
<dbReference type="Gene3D" id="3.40.50.1010">
    <property type="entry name" value="5'-nuclease"/>
    <property type="match status" value="1"/>
</dbReference>
<dbReference type="EMBL" id="JAIWYP010000004">
    <property type="protein sequence ID" value="KAH3838145.1"/>
    <property type="molecule type" value="Genomic_DNA"/>
</dbReference>
<evidence type="ECO:0000256" key="7">
    <source>
        <dbReference type="SAM" id="MobiDB-lite"/>
    </source>
</evidence>
<keyword evidence="6" id="KW-0175">Coiled coil</keyword>
<dbReference type="CDD" id="cd09884">
    <property type="entry name" value="PIN_Smg5-like"/>
    <property type="match status" value="1"/>
</dbReference>
<feature type="region of interest" description="Disordered" evidence="7">
    <location>
        <begin position="654"/>
        <end position="683"/>
    </location>
</feature>
<dbReference type="Gene3D" id="1.25.40.10">
    <property type="entry name" value="Tetratricopeptide repeat domain"/>
    <property type="match status" value="1"/>
</dbReference>
<dbReference type="InterPro" id="IPR018834">
    <property type="entry name" value="DNA/RNA-bd_Est1-type"/>
</dbReference>
<dbReference type="InterPro" id="IPR011990">
    <property type="entry name" value="TPR-like_helical_dom_sf"/>
</dbReference>
<feature type="compositionally biased region" description="Basic and acidic residues" evidence="7">
    <location>
        <begin position="666"/>
        <end position="683"/>
    </location>
</feature>
<dbReference type="PANTHER" id="PTHR15696:SF7">
    <property type="entry name" value="NONSENSE-MEDIATED MRNA DECAY FACTOR"/>
    <property type="match status" value="1"/>
</dbReference>
<proteinExistence type="predicted"/>
<dbReference type="AlphaFoldDB" id="A0A9D4KE28"/>
<evidence type="ECO:0000259" key="9">
    <source>
        <dbReference type="Pfam" id="PF10374"/>
    </source>
</evidence>
<name>A0A9D4KE28_DREPO</name>
<feature type="domain" description="Telomerase activating protein Est1-like N-terminal" evidence="9">
    <location>
        <begin position="56"/>
        <end position="171"/>
    </location>
</feature>
<feature type="compositionally biased region" description="Low complexity" evidence="7">
    <location>
        <begin position="412"/>
        <end position="424"/>
    </location>
</feature>
<keyword evidence="4" id="KW-0866">Nonsense-mediated mRNA decay</keyword>
<feature type="compositionally biased region" description="Acidic residues" evidence="7">
    <location>
        <begin position="471"/>
        <end position="485"/>
    </location>
</feature>
<dbReference type="SUPFAM" id="SSF48452">
    <property type="entry name" value="TPR-like"/>
    <property type="match status" value="1"/>
</dbReference>
<feature type="domain" description="PIN" evidence="10">
    <location>
        <begin position="901"/>
        <end position="1005"/>
    </location>
</feature>
<dbReference type="InterPro" id="IPR002716">
    <property type="entry name" value="PIN_dom"/>
</dbReference>
<dbReference type="PANTHER" id="PTHR15696">
    <property type="entry name" value="SMG-7 SUPPRESSOR WITH MORPHOLOGICAL EFFECT ON GENITALIA PROTEIN 7"/>
    <property type="match status" value="1"/>
</dbReference>
<evidence type="ECO:0000256" key="6">
    <source>
        <dbReference type="SAM" id="Coils"/>
    </source>
</evidence>
<evidence type="ECO:0008006" key="13">
    <source>
        <dbReference type="Google" id="ProtNLM"/>
    </source>
</evidence>
<evidence type="ECO:0000256" key="2">
    <source>
        <dbReference type="ARBA" id="ARBA00004496"/>
    </source>
</evidence>
<evidence type="ECO:0000256" key="5">
    <source>
        <dbReference type="ARBA" id="ARBA00023242"/>
    </source>
</evidence>
<protein>
    <recommendedName>
        <fullName evidence="13">Protein SMG5</fullName>
    </recommendedName>
</protein>
<feature type="compositionally biased region" description="Basic residues" evidence="7">
    <location>
        <begin position="453"/>
        <end position="467"/>
    </location>
</feature>
<keyword evidence="5" id="KW-0539">Nucleus</keyword>
<evidence type="ECO:0000256" key="3">
    <source>
        <dbReference type="ARBA" id="ARBA00022490"/>
    </source>
</evidence>
<evidence type="ECO:0000313" key="12">
    <source>
        <dbReference type="Proteomes" id="UP000828390"/>
    </source>
</evidence>